<dbReference type="PANTHER" id="PTHR44899:SF6">
    <property type="entry name" value="SERINE_THREONINE PROTEIN KINASE"/>
    <property type="match status" value="1"/>
</dbReference>
<evidence type="ECO:0000313" key="14">
    <source>
        <dbReference type="Proteomes" id="UP001054857"/>
    </source>
</evidence>
<dbReference type="GO" id="GO:0004674">
    <property type="term" value="F:protein serine/threonine kinase activity"/>
    <property type="evidence" value="ECO:0007669"/>
    <property type="project" value="UniProtKB-KW"/>
</dbReference>
<keyword evidence="7 10" id="KW-0067">ATP-binding</keyword>
<comment type="catalytic activity">
    <reaction evidence="8">
        <text>L-threonyl-[protein] + ATP = O-phospho-L-threonyl-[protein] + ADP + H(+)</text>
        <dbReference type="Rhea" id="RHEA:46608"/>
        <dbReference type="Rhea" id="RHEA-COMP:11060"/>
        <dbReference type="Rhea" id="RHEA-COMP:11605"/>
        <dbReference type="ChEBI" id="CHEBI:15378"/>
        <dbReference type="ChEBI" id="CHEBI:30013"/>
        <dbReference type="ChEBI" id="CHEBI:30616"/>
        <dbReference type="ChEBI" id="CHEBI:61977"/>
        <dbReference type="ChEBI" id="CHEBI:456216"/>
        <dbReference type="EC" id="2.7.11.1"/>
    </reaction>
</comment>
<evidence type="ECO:0000256" key="1">
    <source>
        <dbReference type="ARBA" id="ARBA00010886"/>
    </source>
</evidence>
<evidence type="ECO:0000256" key="9">
    <source>
        <dbReference type="ARBA" id="ARBA00048679"/>
    </source>
</evidence>
<dbReference type="InterPro" id="IPR051131">
    <property type="entry name" value="NEK_Ser/Thr_kinase_NIMA"/>
</dbReference>
<dbReference type="InterPro" id="IPR017441">
    <property type="entry name" value="Protein_kinase_ATP_BS"/>
</dbReference>
<dbReference type="Proteomes" id="UP001054857">
    <property type="component" value="Unassembled WGS sequence"/>
</dbReference>
<feature type="region of interest" description="Disordered" evidence="11">
    <location>
        <begin position="590"/>
        <end position="627"/>
    </location>
</feature>
<keyword evidence="6" id="KW-0418">Kinase</keyword>
<evidence type="ECO:0000256" key="10">
    <source>
        <dbReference type="PROSITE-ProRule" id="PRU10141"/>
    </source>
</evidence>
<dbReference type="PROSITE" id="PS00108">
    <property type="entry name" value="PROTEIN_KINASE_ST"/>
    <property type="match status" value="1"/>
</dbReference>
<evidence type="ECO:0000256" key="5">
    <source>
        <dbReference type="ARBA" id="ARBA00022741"/>
    </source>
</evidence>
<dbReference type="InterPro" id="IPR008271">
    <property type="entry name" value="Ser/Thr_kinase_AS"/>
</dbReference>
<feature type="compositionally biased region" description="Gly residues" evidence="11">
    <location>
        <begin position="318"/>
        <end position="328"/>
    </location>
</feature>
<feature type="compositionally biased region" description="Gly residues" evidence="11">
    <location>
        <begin position="525"/>
        <end position="541"/>
    </location>
</feature>
<dbReference type="InterPro" id="IPR011009">
    <property type="entry name" value="Kinase-like_dom_sf"/>
</dbReference>
<dbReference type="PROSITE" id="PS00107">
    <property type="entry name" value="PROTEIN_KINASE_ATP"/>
    <property type="match status" value="1"/>
</dbReference>
<dbReference type="EC" id="2.7.11.1" evidence="2"/>
<evidence type="ECO:0000256" key="8">
    <source>
        <dbReference type="ARBA" id="ARBA00047899"/>
    </source>
</evidence>
<dbReference type="GO" id="GO:0005524">
    <property type="term" value="F:ATP binding"/>
    <property type="evidence" value="ECO:0007669"/>
    <property type="project" value="UniProtKB-UniRule"/>
</dbReference>
<dbReference type="SMART" id="SM00220">
    <property type="entry name" value="S_TKc"/>
    <property type="match status" value="1"/>
</dbReference>
<evidence type="ECO:0000259" key="12">
    <source>
        <dbReference type="PROSITE" id="PS50011"/>
    </source>
</evidence>
<evidence type="ECO:0000256" key="2">
    <source>
        <dbReference type="ARBA" id="ARBA00012513"/>
    </source>
</evidence>
<keyword evidence="14" id="KW-1185">Reference proteome</keyword>
<gene>
    <name evidence="13" type="ORF">Agub_g578</name>
</gene>
<organism evidence="13 14">
    <name type="scientific">Astrephomene gubernaculifera</name>
    <dbReference type="NCBI Taxonomy" id="47775"/>
    <lineage>
        <taxon>Eukaryota</taxon>
        <taxon>Viridiplantae</taxon>
        <taxon>Chlorophyta</taxon>
        <taxon>core chlorophytes</taxon>
        <taxon>Chlorophyceae</taxon>
        <taxon>CS clade</taxon>
        <taxon>Chlamydomonadales</taxon>
        <taxon>Astrephomenaceae</taxon>
        <taxon>Astrephomene</taxon>
    </lineage>
</organism>
<dbReference type="Gene3D" id="3.30.200.20">
    <property type="entry name" value="Phosphorylase Kinase, domain 1"/>
    <property type="match status" value="1"/>
</dbReference>
<accession>A0AAD3HGZ9</accession>
<keyword evidence="4" id="KW-0808">Transferase</keyword>
<proteinExistence type="inferred from homology"/>
<dbReference type="Gene3D" id="1.10.510.10">
    <property type="entry name" value="Transferase(Phosphotransferase) domain 1"/>
    <property type="match status" value="1"/>
</dbReference>
<keyword evidence="5 10" id="KW-0547">Nucleotide-binding</keyword>
<protein>
    <recommendedName>
        <fullName evidence="2">non-specific serine/threonine protein kinase</fullName>
        <ecNumber evidence="2">2.7.11.1</ecNumber>
    </recommendedName>
</protein>
<dbReference type="FunFam" id="3.30.200.20:FF:000097">
    <property type="entry name" value="Probable serine/threonine-protein kinase nek1"/>
    <property type="match status" value="1"/>
</dbReference>
<dbReference type="PROSITE" id="PS50011">
    <property type="entry name" value="PROTEIN_KINASE_DOM"/>
    <property type="match status" value="1"/>
</dbReference>
<evidence type="ECO:0000313" key="13">
    <source>
        <dbReference type="EMBL" id="GFR40040.1"/>
    </source>
</evidence>
<sequence>MANPQRDRQFKVLKFVGKGSYGSVFLVQRLADGHTYALKEMDVRSMSQAEREDSINEIRLLASVSHPNVISYNEAFLDGNRLCIIMEYAGDGDLAKVIKKQQMMKRPLPEDVIWRYFLQVVLGLQALHGMKILHRDIKPGNIMVFQSGVVKIGDLGIAKLLTKTAAAKTQIGTPHYMGPEIWKNRPYSYTSDTWAIGCLLYELAALAVPFEARSMSELRYKVLRGSYPPLPNTYSRDMQQLVRECLDPNPDKRPSMDAILASPAVASRLKLLPHEVRNPPPTAGSALVETIKVPRGNIAAIKHKLPPAQYASDMLNMGAGGGQQGGNGQMATIEEGSEDDLPPARPPVRSQAGAQGPSRQPLQPIPIAIPKANYPPAPASEPAARPALPPLPSIASAPPSEAGGGMGGGYGNRLPPPVRVPQPSQGGASAWGYAEDQQRNKVSESHANYGAFYHNAYTPGNAAGGPPGAAQIPSAWQAGNKWPPQQMPQLQQYPQQQQAYQQFQSPYISPYLAQQRAYGAPGPGPGANAGGGGGGVGGGVGGGGVPHLPQLQLHKHVNGGLQVAVVNKPPPWNYGAQAGQRRNVRAAAAQLAPPRPPGGGHYGGLDGQPGEVPRYPPPQWAPRPARW</sequence>
<feature type="compositionally biased region" description="Gly residues" evidence="11">
    <location>
        <begin position="598"/>
        <end position="607"/>
    </location>
</feature>
<dbReference type="CDD" id="cd08530">
    <property type="entry name" value="STKc_CNK2-like"/>
    <property type="match status" value="1"/>
</dbReference>
<evidence type="ECO:0000256" key="4">
    <source>
        <dbReference type="ARBA" id="ARBA00022679"/>
    </source>
</evidence>
<evidence type="ECO:0000256" key="3">
    <source>
        <dbReference type="ARBA" id="ARBA00022527"/>
    </source>
</evidence>
<dbReference type="Pfam" id="PF00069">
    <property type="entry name" value="Pkinase"/>
    <property type="match status" value="1"/>
</dbReference>
<dbReference type="EMBL" id="BMAR01000001">
    <property type="protein sequence ID" value="GFR40040.1"/>
    <property type="molecule type" value="Genomic_DNA"/>
</dbReference>
<evidence type="ECO:0000256" key="7">
    <source>
        <dbReference type="ARBA" id="ARBA00022840"/>
    </source>
</evidence>
<feature type="region of interest" description="Disordered" evidence="11">
    <location>
        <begin position="314"/>
        <end position="439"/>
    </location>
</feature>
<name>A0AAD3HGZ9_9CHLO</name>
<feature type="compositionally biased region" description="Gly residues" evidence="11">
    <location>
        <begin position="402"/>
        <end position="411"/>
    </location>
</feature>
<feature type="region of interest" description="Disordered" evidence="11">
    <location>
        <begin position="522"/>
        <end position="541"/>
    </location>
</feature>
<feature type="binding site" evidence="10">
    <location>
        <position position="39"/>
    </location>
    <ligand>
        <name>ATP</name>
        <dbReference type="ChEBI" id="CHEBI:30616"/>
    </ligand>
</feature>
<keyword evidence="3" id="KW-0723">Serine/threonine-protein kinase</keyword>
<dbReference type="SUPFAM" id="SSF56112">
    <property type="entry name" value="Protein kinase-like (PK-like)"/>
    <property type="match status" value="1"/>
</dbReference>
<evidence type="ECO:0000256" key="11">
    <source>
        <dbReference type="SAM" id="MobiDB-lite"/>
    </source>
</evidence>
<feature type="domain" description="Protein kinase" evidence="12">
    <location>
        <begin position="10"/>
        <end position="265"/>
    </location>
</feature>
<comment type="catalytic activity">
    <reaction evidence="9">
        <text>L-seryl-[protein] + ATP = O-phospho-L-seryl-[protein] + ADP + H(+)</text>
        <dbReference type="Rhea" id="RHEA:17989"/>
        <dbReference type="Rhea" id="RHEA-COMP:9863"/>
        <dbReference type="Rhea" id="RHEA-COMP:11604"/>
        <dbReference type="ChEBI" id="CHEBI:15378"/>
        <dbReference type="ChEBI" id="CHEBI:29999"/>
        <dbReference type="ChEBI" id="CHEBI:30616"/>
        <dbReference type="ChEBI" id="CHEBI:83421"/>
        <dbReference type="ChEBI" id="CHEBI:456216"/>
        <dbReference type="EC" id="2.7.11.1"/>
    </reaction>
</comment>
<dbReference type="PANTHER" id="PTHR44899">
    <property type="entry name" value="CAMK FAMILY PROTEIN KINASE"/>
    <property type="match status" value="1"/>
</dbReference>
<comment type="caution">
    <text evidence="13">The sequence shown here is derived from an EMBL/GenBank/DDBJ whole genome shotgun (WGS) entry which is preliminary data.</text>
</comment>
<dbReference type="AlphaFoldDB" id="A0AAD3HGZ9"/>
<comment type="similarity">
    <text evidence="1">Belongs to the protein kinase superfamily. NEK Ser/Thr protein kinase family. NIMA subfamily.</text>
</comment>
<reference evidence="13 14" key="1">
    <citation type="journal article" date="2021" name="Sci. Rep.">
        <title>Genome sequencing of the multicellular alga Astrephomene provides insights into convergent evolution of germ-soma differentiation.</title>
        <authorList>
            <person name="Yamashita S."/>
            <person name="Yamamoto K."/>
            <person name="Matsuzaki R."/>
            <person name="Suzuki S."/>
            <person name="Yamaguchi H."/>
            <person name="Hirooka S."/>
            <person name="Minakuchi Y."/>
            <person name="Miyagishima S."/>
            <person name="Kawachi M."/>
            <person name="Toyoda A."/>
            <person name="Nozaki H."/>
        </authorList>
    </citation>
    <scope>NUCLEOTIDE SEQUENCE [LARGE SCALE GENOMIC DNA]</scope>
    <source>
        <strain evidence="13 14">NIES-4017</strain>
    </source>
</reference>
<dbReference type="InterPro" id="IPR000719">
    <property type="entry name" value="Prot_kinase_dom"/>
</dbReference>
<evidence type="ECO:0000256" key="6">
    <source>
        <dbReference type="ARBA" id="ARBA00022777"/>
    </source>
</evidence>